<organism evidence="1 3">
    <name type="scientific">Pseudomonas morbosilactucae</name>
    <dbReference type="NCBI Taxonomy" id="2938197"/>
    <lineage>
        <taxon>Bacteria</taxon>
        <taxon>Pseudomonadati</taxon>
        <taxon>Pseudomonadota</taxon>
        <taxon>Gammaproteobacteria</taxon>
        <taxon>Pseudomonadales</taxon>
        <taxon>Pseudomonadaceae</taxon>
        <taxon>Pseudomonas</taxon>
    </lineage>
</organism>
<evidence type="ECO:0000313" key="4">
    <source>
        <dbReference type="Proteomes" id="UP001155163"/>
    </source>
</evidence>
<evidence type="ECO:0000313" key="2">
    <source>
        <dbReference type="EMBL" id="MCK9815765.1"/>
    </source>
</evidence>
<reference evidence="3 4" key="1">
    <citation type="journal article" date="2022" name="Int. J. Syst. Evol. Microbiol.">
        <title>Pseudomonas aegrilactucae sp. nov. and Pseudomonas morbosilactucae sp. nov., pathogens causing bacterial rot of lettuce in Japan.</title>
        <authorList>
            <person name="Sawada H."/>
            <person name="Fujikawa T."/>
            <person name="Satou M."/>
        </authorList>
    </citation>
    <scope>NUCLEOTIDE SEQUENCE [LARGE SCALE GENOMIC DNA]</scope>
    <source>
        <strain evidence="1 3">MAFF 302030</strain>
        <strain evidence="2 4">MAFF 302046</strain>
    </source>
</reference>
<dbReference type="Proteomes" id="UP001155059">
    <property type="component" value="Unassembled WGS sequence"/>
</dbReference>
<dbReference type="EMBL" id="JALQCW010000030">
    <property type="protein sequence ID" value="MCK9798686.1"/>
    <property type="molecule type" value="Genomic_DNA"/>
</dbReference>
<sequence>MDALLNLLGVASLYLIVEYCLARHSPQHLEEASLLPFADDPDVARRVELATGRKVQAVAPPAPRPGWGEIEA</sequence>
<gene>
    <name evidence="1" type="ORF">M1B34_13370</name>
    <name evidence="2" type="ORF">M1B35_16930</name>
</gene>
<name>A0A9X1YW32_9PSED</name>
<protein>
    <submittedName>
        <fullName evidence="1">Cbb3-type cytochrome c oxidase subunit 3</fullName>
    </submittedName>
</protein>
<reference evidence="3 4" key="2">
    <citation type="journal article" date="2023" name="Plant Pathol.">
        <title>Dismantling and reorganizing Pseudomonas marginalis sensu#lato.</title>
        <authorList>
            <person name="Sawada H."/>
            <person name="Fujikawa T."/>
            <person name="Satou M."/>
        </authorList>
    </citation>
    <scope>NUCLEOTIDE SEQUENCE [LARGE SCALE GENOMIC DNA]</scope>
    <source>
        <strain evidence="1 3">MAFF 302030</strain>
        <strain evidence="2 4">MAFF 302046</strain>
    </source>
</reference>
<dbReference type="RefSeq" id="WP_123332518.1">
    <property type="nucleotide sequence ID" value="NZ_JALQCW010000030.1"/>
</dbReference>
<evidence type="ECO:0000313" key="3">
    <source>
        <dbReference type="Proteomes" id="UP001155059"/>
    </source>
</evidence>
<evidence type="ECO:0000313" key="1">
    <source>
        <dbReference type="EMBL" id="MCK9798686.1"/>
    </source>
</evidence>
<proteinExistence type="predicted"/>
<dbReference type="AlphaFoldDB" id="A0A9X1YW32"/>
<comment type="caution">
    <text evidence="1">The sequence shown here is derived from an EMBL/GenBank/DDBJ whole genome shotgun (WGS) entry which is preliminary data.</text>
</comment>
<keyword evidence="4" id="KW-1185">Reference proteome</keyword>
<dbReference type="EMBL" id="JALQCX010000031">
    <property type="protein sequence ID" value="MCK9815765.1"/>
    <property type="molecule type" value="Genomic_DNA"/>
</dbReference>
<dbReference type="Proteomes" id="UP001155163">
    <property type="component" value="Unassembled WGS sequence"/>
</dbReference>
<accession>A0A9X1YW32</accession>